<dbReference type="Pfam" id="PF13549">
    <property type="entry name" value="ATP-grasp_5"/>
    <property type="match status" value="1"/>
</dbReference>
<dbReference type="Gene3D" id="3.30.1490.20">
    <property type="entry name" value="ATP-grasp fold, A domain"/>
    <property type="match status" value="1"/>
</dbReference>
<protein>
    <submittedName>
        <fullName evidence="2">Acetate--CoA ligase family protein</fullName>
    </submittedName>
</protein>
<dbReference type="EMBL" id="CP150951">
    <property type="protein sequence ID" value="WZC50510.1"/>
    <property type="molecule type" value="Genomic_DNA"/>
</dbReference>
<dbReference type="SUPFAM" id="SSF56059">
    <property type="entry name" value="Glutathione synthetase ATP-binding domain-like"/>
    <property type="match status" value="1"/>
</dbReference>
<keyword evidence="1" id="KW-0816">Tricarboxylic acid cycle</keyword>
<dbReference type="Gene3D" id="3.40.50.261">
    <property type="entry name" value="Succinyl-CoA synthetase domains"/>
    <property type="match status" value="1"/>
</dbReference>
<keyword evidence="2" id="KW-0436">Ligase</keyword>
<dbReference type="RefSeq" id="WP_341368612.1">
    <property type="nucleotide sequence ID" value="NZ_CP150951.2"/>
</dbReference>
<keyword evidence="3" id="KW-1185">Reference proteome</keyword>
<organism evidence="2 3">
    <name type="scientific">Yoonia phaeophyticola</name>
    <dbReference type="NCBI Taxonomy" id="3137369"/>
    <lineage>
        <taxon>Bacteria</taxon>
        <taxon>Pseudomonadati</taxon>
        <taxon>Pseudomonadota</taxon>
        <taxon>Alphaproteobacteria</taxon>
        <taxon>Rhodobacterales</taxon>
        <taxon>Paracoccaceae</taxon>
        <taxon>Yoonia</taxon>
    </lineage>
</organism>
<reference evidence="3" key="1">
    <citation type="submission" date="2024-04" db="EMBL/GenBank/DDBJ databases">
        <title>Phylogenomic analyses of a clade within the roseobacter group suggest taxonomic reassignments of species of the genera Aestuariivita, Citreicella, Loktanella, Nautella, Pelagibaca, Ruegeria, Thalassobius, Thiobacimonas and Tropicibacter, and the proposal o.</title>
        <authorList>
            <person name="Jeon C.O."/>
        </authorList>
    </citation>
    <scope>NUCLEOTIDE SEQUENCE [LARGE SCALE GENOMIC DNA]</scope>
    <source>
        <strain evidence="3">BS5-3</strain>
    </source>
</reference>
<gene>
    <name evidence="2" type="ORF">AABB29_07780</name>
</gene>
<dbReference type="SUPFAM" id="SSF52210">
    <property type="entry name" value="Succinyl-CoA synthetase domains"/>
    <property type="match status" value="1"/>
</dbReference>
<dbReference type="Gene3D" id="3.30.470.20">
    <property type="entry name" value="ATP-grasp fold, B domain"/>
    <property type="match status" value="1"/>
</dbReference>
<dbReference type="PANTHER" id="PTHR42793">
    <property type="entry name" value="COA BINDING DOMAIN CONTAINING PROTEIN"/>
    <property type="match status" value="1"/>
</dbReference>
<sequence>MFGGEASLMADAAHGTAVFYPALTEDQSSQLRAALGPLVALANPLDYHTYIWGDEDAMTATFTAMMDDRMAFGVVVLDFPRSDRCSFEAWTLVINAVARAQAAAGKPVGLLSSLVETMPEDVARALVARGVVPLCGIPEAMQAISVAASIGQASDASGPLVLPFADALTGTAMSEVTAKLALQEHGLVVPRAKRAATPEALPDAVAAVGFPLVLKGEGVAHKTEAGAVALNLADLPAVLAAAEAMPCTQFLAEQMIQGVVAELLVGVVSDPAHGFVLTLAAGGVLAELFDDRVSLLLPVTALDIDQALAGLRIDRVLSGYRGAPAADRAAVIDAVLAIQSYVCAQRPIEVEVNPLLCCPDGAIAADALIITGDTP</sequence>
<evidence type="ECO:0000313" key="3">
    <source>
        <dbReference type="Proteomes" id="UP001440612"/>
    </source>
</evidence>
<evidence type="ECO:0000313" key="2">
    <source>
        <dbReference type="EMBL" id="WZC50510.1"/>
    </source>
</evidence>
<proteinExistence type="predicted"/>
<dbReference type="InterPro" id="IPR013815">
    <property type="entry name" value="ATP_grasp_subdomain_1"/>
</dbReference>
<dbReference type="Proteomes" id="UP001440612">
    <property type="component" value="Chromosome"/>
</dbReference>
<dbReference type="GO" id="GO:0016874">
    <property type="term" value="F:ligase activity"/>
    <property type="evidence" value="ECO:0007669"/>
    <property type="project" value="UniProtKB-KW"/>
</dbReference>
<dbReference type="PANTHER" id="PTHR42793:SF4">
    <property type="entry name" value="BLL6376 PROTEIN"/>
    <property type="match status" value="1"/>
</dbReference>
<evidence type="ECO:0000256" key="1">
    <source>
        <dbReference type="ARBA" id="ARBA00022532"/>
    </source>
</evidence>
<accession>A0ABZ2V7G7</accession>
<name>A0ABZ2V7G7_9RHOB</name>
<dbReference type="InterPro" id="IPR016102">
    <property type="entry name" value="Succinyl-CoA_synth-like"/>
</dbReference>